<keyword evidence="1" id="KW-0732">Signal</keyword>
<evidence type="ECO:0000256" key="1">
    <source>
        <dbReference type="SAM" id="SignalP"/>
    </source>
</evidence>
<name>A0A7V9Z3P6_9BACL</name>
<dbReference type="Proteomes" id="UP000523087">
    <property type="component" value="Unassembled WGS sequence"/>
</dbReference>
<reference evidence="2 3" key="1">
    <citation type="submission" date="2020-07" db="EMBL/GenBank/DDBJ databases">
        <title>Genomic Encyclopedia of Type Strains, Phase IV (KMG-IV): sequencing the most valuable type-strain genomes for metagenomic binning, comparative biology and taxonomic classification.</title>
        <authorList>
            <person name="Goeker M."/>
        </authorList>
    </citation>
    <scope>NUCLEOTIDE SEQUENCE [LARGE SCALE GENOMIC DNA]</scope>
    <source>
        <strain evidence="2 3">DSM 15730</strain>
    </source>
</reference>
<accession>A0A7V9Z3P6</accession>
<evidence type="ECO:0000313" key="2">
    <source>
        <dbReference type="EMBL" id="MBA2873403.1"/>
    </source>
</evidence>
<organism evidence="2 3">
    <name type="scientific">Thermaerobacillus caldiproteolyticus</name>
    <dbReference type="NCBI Taxonomy" id="247480"/>
    <lineage>
        <taxon>Bacteria</taxon>
        <taxon>Bacillati</taxon>
        <taxon>Bacillota</taxon>
        <taxon>Bacilli</taxon>
        <taxon>Bacillales</taxon>
        <taxon>Anoxybacillaceae</taxon>
        <taxon>Thermaerobacillus</taxon>
    </lineage>
</organism>
<comment type="caution">
    <text evidence="2">The sequence shown here is derived from an EMBL/GenBank/DDBJ whole genome shotgun (WGS) entry which is preliminary data.</text>
</comment>
<protein>
    <submittedName>
        <fullName evidence="2">Uncharacterized protein</fullName>
    </submittedName>
</protein>
<dbReference type="EMBL" id="JACDUT010000001">
    <property type="protein sequence ID" value="MBA2873403.1"/>
    <property type="molecule type" value="Genomic_DNA"/>
</dbReference>
<proteinExistence type="predicted"/>
<sequence>MKTTIIAACITALALFTSVVQAQQQEPQETLIHDALLTALSSHISKAVYN</sequence>
<gene>
    <name evidence="2" type="ORF">HNR31_000155</name>
</gene>
<dbReference type="AlphaFoldDB" id="A0A7V9Z3P6"/>
<feature type="signal peptide" evidence="1">
    <location>
        <begin position="1"/>
        <end position="22"/>
    </location>
</feature>
<evidence type="ECO:0000313" key="3">
    <source>
        <dbReference type="Proteomes" id="UP000523087"/>
    </source>
</evidence>
<keyword evidence="3" id="KW-1185">Reference proteome</keyword>
<feature type="chain" id="PRO_5031280309" evidence="1">
    <location>
        <begin position="23"/>
        <end position="50"/>
    </location>
</feature>